<evidence type="ECO:0008006" key="7">
    <source>
        <dbReference type="Google" id="ProtNLM"/>
    </source>
</evidence>
<gene>
    <name evidence="5" type="ORF">L201_005885</name>
</gene>
<feature type="compositionally biased region" description="Polar residues" evidence="4">
    <location>
        <begin position="122"/>
        <end position="134"/>
    </location>
</feature>
<dbReference type="CDD" id="cd12148">
    <property type="entry name" value="fungal_TF_MHR"/>
    <property type="match status" value="1"/>
</dbReference>
<dbReference type="InterPro" id="IPR001138">
    <property type="entry name" value="Zn2Cys6_DnaBD"/>
</dbReference>
<comment type="subcellular location">
    <subcellularLocation>
        <location evidence="1">Nucleus</location>
    </subcellularLocation>
</comment>
<dbReference type="InterPro" id="IPR050613">
    <property type="entry name" value="Sec_Metabolite_Reg"/>
</dbReference>
<evidence type="ECO:0000256" key="4">
    <source>
        <dbReference type="SAM" id="MobiDB-lite"/>
    </source>
</evidence>
<feature type="region of interest" description="Disordered" evidence="4">
    <location>
        <begin position="120"/>
        <end position="158"/>
    </location>
</feature>
<evidence type="ECO:0000256" key="3">
    <source>
        <dbReference type="SAM" id="Coils"/>
    </source>
</evidence>
<dbReference type="PANTHER" id="PTHR31001:SF88">
    <property type="entry name" value="TRANSCRIPTION FACTOR PDR3"/>
    <property type="match status" value="1"/>
</dbReference>
<feature type="region of interest" description="Disordered" evidence="4">
    <location>
        <begin position="183"/>
        <end position="206"/>
    </location>
</feature>
<dbReference type="PANTHER" id="PTHR31001">
    <property type="entry name" value="UNCHARACTERIZED TRANSCRIPTIONAL REGULATORY PROTEIN"/>
    <property type="match status" value="1"/>
</dbReference>
<protein>
    <recommendedName>
        <fullName evidence="7">Zn(2)-C6 fungal-type domain-containing protein</fullName>
    </recommendedName>
</protein>
<dbReference type="CDD" id="cd00067">
    <property type="entry name" value="GAL4"/>
    <property type="match status" value="1"/>
</dbReference>
<dbReference type="Gene3D" id="4.10.240.10">
    <property type="entry name" value="Zn(2)-C6 fungal-type DNA-binding domain"/>
    <property type="match status" value="1"/>
</dbReference>
<evidence type="ECO:0000256" key="1">
    <source>
        <dbReference type="ARBA" id="ARBA00004123"/>
    </source>
</evidence>
<keyword evidence="2" id="KW-0539">Nucleus</keyword>
<dbReference type="GO" id="GO:0008270">
    <property type="term" value="F:zinc ion binding"/>
    <property type="evidence" value="ECO:0007669"/>
    <property type="project" value="InterPro"/>
</dbReference>
<feature type="compositionally biased region" description="Polar residues" evidence="4">
    <location>
        <begin position="183"/>
        <end position="205"/>
    </location>
</feature>
<evidence type="ECO:0000256" key="2">
    <source>
        <dbReference type="ARBA" id="ARBA00023242"/>
    </source>
</evidence>
<dbReference type="GeneID" id="91096555"/>
<organism evidence="5 6">
    <name type="scientific">Kwoniella dendrophila CBS 6074</name>
    <dbReference type="NCBI Taxonomy" id="1295534"/>
    <lineage>
        <taxon>Eukaryota</taxon>
        <taxon>Fungi</taxon>
        <taxon>Dikarya</taxon>
        <taxon>Basidiomycota</taxon>
        <taxon>Agaricomycotina</taxon>
        <taxon>Tremellomycetes</taxon>
        <taxon>Tremellales</taxon>
        <taxon>Cryptococcaceae</taxon>
        <taxon>Kwoniella</taxon>
    </lineage>
</organism>
<keyword evidence="3" id="KW-0175">Coiled coil</keyword>
<dbReference type="GO" id="GO:0000981">
    <property type="term" value="F:DNA-binding transcription factor activity, RNA polymerase II-specific"/>
    <property type="evidence" value="ECO:0007669"/>
    <property type="project" value="InterPro"/>
</dbReference>
<feature type="coiled-coil region" evidence="3">
    <location>
        <begin position="89"/>
        <end position="116"/>
    </location>
</feature>
<dbReference type="InterPro" id="IPR036864">
    <property type="entry name" value="Zn2-C6_fun-type_DNA-bd_sf"/>
</dbReference>
<dbReference type="GO" id="GO:0005634">
    <property type="term" value="C:nucleus"/>
    <property type="evidence" value="ECO:0007669"/>
    <property type="project" value="UniProtKB-SubCell"/>
</dbReference>
<sequence length="785" mass="88746">MTAEEQTEEPRPAKRKRITLGKQYHSSLISLFSSIRIYAYVFDICSNKRKVKCDRTWPCNNCRARNESDTCEYMEGHQPPPSTPAPNAVTSNSAEVETLKNRMAELENHIKRLVNLVDHKSPSASSIPKTSPLSHGTYATPYPSQNVPTPSSTTSSTLLSANTCGQSCRLDKHFLALDDLSRGYTSSPSSTPKNDISSNSTSNRSDVPRMAEAWPNIFMANDYKSSQTLYDIVAAIPKEDTLLVLVDHHFSNDGVFWHFVQENVFKCELVQFNQVRYTPNMLLVDPAWLALLVAILRIAIASLLSDNDLAVALLVGDKSALESMDKLLCEAFETALHGSRVLHKPQVRIFQALLILLSSKQSGRFLEHKDEKGVLWHDVAVSMCKHLRLSSTPESTDDQDLLVDPAFPPFPSLYTREWISRLSHGLLFMDEVITAIETDRRGGDTNHSIRLSAAEVTTPSPKNYRDEDLWNDKADTQQRIGPHPSFILTEVSFQLHGFRTAYLWKTISGLIREPSTMTTEIVRAIDADIRQGDYELLSLRTSHQLNRVQDILLESFHGSYQQRCLRLHRHFFLRSYEDSLYDFSQSAALSAARAIIKGHKDVVQKHNTFNPRFLALVFFSHHVSAATLLFIHGCLQPTARQGIQEELQSSLELFRKAQPPNGCEDQERWYTSVSRGRLFIEAMLNALYDNPPTDLPSIENYMMNLNRRGVEPINEDRTVIPQMVENQSHSLPNLPNFFTFIDTSNTYQTSNPSTNSAVAAGVCQSYETLTPEQTQMDWDSMFMGF</sequence>
<dbReference type="Proteomes" id="UP001355207">
    <property type="component" value="Chromosome 8"/>
</dbReference>
<dbReference type="EMBL" id="CP144105">
    <property type="protein sequence ID" value="WWC90947.1"/>
    <property type="molecule type" value="Genomic_DNA"/>
</dbReference>
<evidence type="ECO:0000313" key="6">
    <source>
        <dbReference type="Proteomes" id="UP001355207"/>
    </source>
</evidence>
<name>A0AAX4K013_9TREE</name>
<dbReference type="AlphaFoldDB" id="A0AAX4K013"/>
<keyword evidence="6" id="KW-1185">Reference proteome</keyword>
<dbReference type="RefSeq" id="XP_066077710.1">
    <property type="nucleotide sequence ID" value="XM_066221613.1"/>
</dbReference>
<reference evidence="5 6" key="1">
    <citation type="submission" date="2024-01" db="EMBL/GenBank/DDBJ databases">
        <title>Comparative genomics of Cryptococcus and Kwoniella reveals pathogenesis evolution and contrasting modes of karyotype evolution via chromosome fusion or intercentromeric recombination.</title>
        <authorList>
            <person name="Coelho M.A."/>
            <person name="David-Palma M."/>
            <person name="Shea T."/>
            <person name="Bowers K."/>
            <person name="McGinley-Smith S."/>
            <person name="Mohammad A.W."/>
            <person name="Gnirke A."/>
            <person name="Yurkov A.M."/>
            <person name="Nowrousian M."/>
            <person name="Sun S."/>
            <person name="Cuomo C.A."/>
            <person name="Heitman J."/>
        </authorList>
    </citation>
    <scope>NUCLEOTIDE SEQUENCE [LARGE SCALE GENOMIC DNA]</scope>
    <source>
        <strain evidence="5 6">CBS 6074</strain>
    </source>
</reference>
<accession>A0AAX4K013</accession>
<feature type="compositionally biased region" description="Low complexity" evidence="4">
    <location>
        <begin position="148"/>
        <end position="158"/>
    </location>
</feature>
<proteinExistence type="predicted"/>
<evidence type="ECO:0000313" key="5">
    <source>
        <dbReference type="EMBL" id="WWC90947.1"/>
    </source>
</evidence>